<comment type="caution">
    <text evidence="1">The sequence shown here is derived from an EMBL/GenBank/DDBJ whole genome shotgun (WGS) entry which is preliminary data.</text>
</comment>
<sequence length="239" mass="23618">MNTTTAGTQSDIALSTTPGGGFVATWVSEGQDGSGHGIYAQRFDGDGGRVGDEFLVNATTAGDQTTPAVSVDGTGTVLVAWRSDGQDGSGAGVFARHYGAAAFSTISGDPSANTLVGGGGNDVVDGRGGSDTLVGGNGSDAFLLAGPGQGSATILDFKLGEDHVEFAGAAFGGVPTGPLVPNMFALDAPTQANSRFVFETVTGVLSYDPDGTGTAAAVPMATLNVRTLSASDMLVVSSS</sequence>
<dbReference type="SUPFAM" id="SSF51120">
    <property type="entry name" value="beta-Roll"/>
    <property type="match status" value="1"/>
</dbReference>
<name>A0ABS1I947_9PROT</name>
<keyword evidence="2" id="KW-1185">Reference proteome</keyword>
<evidence type="ECO:0000313" key="2">
    <source>
        <dbReference type="Proteomes" id="UP000654452"/>
    </source>
</evidence>
<dbReference type="Pfam" id="PF00353">
    <property type="entry name" value="HemolysinCabind"/>
    <property type="match status" value="1"/>
</dbReference>
<accession>A0ABS1I947</accession>
<proteinExistence type="predicted"/>
<dbReference type="Proteomes" id="UP000654452">
    <property type="component" value="Unassembled WGS sequence"/>
</dbReference>
<dbReference type="PRINTS" id="PR00313">
    <property type="entry name" value="CABNDNGRPT"/>
</dbReference>
<dbReference type="InterPro" id="IPR001343">
    <property type="entry name" value="Hemolysn_Ca-bd"/>
</dbReference>
<dbReference type="RefSeq" id="WP_200487918.1">
    <property type="nucleotide sequence ID" value="NZ_JAEPIV010000077.1"/>
</dbReference>
<protein>
    <recommendedName>
        <fullName evidence="3">Calcium-binding protein</fullName>
    </recommendedName>
</protein>
<organism evidence="1 2">
    <name type="scientific">Azospirillum aestuarii</name>
    <dbReference type="NCBI Taxonomy" id="2802052"/>
    <lineage>
        <taxon>Bacteria</taxon>
        <taxon>Pseudomonadati</taxon>
        <taxon>Pseudomonadota</taxon>
        <taxon>Alphaproteobacteria</taxon>
        <taxon>Rhodospirillales</taxon>
        <taxon>Azospirillaceae</taxon>
        <taxon>Azospirillum</taxon>
    </lineage>
</organism>
<dbReference type="Gene3D" id="2.150.10.10">
    <property type="entry name" value="Serralysin-like metalloprotease, C-terminal"/>
    <property type="match status" value="1"/>
</dbReference>
<evidence type="ECO:0008006" key="3">
    <source>
        <dbReference type="Google" id="ProtNLM"/>
    </source>
</evidence>
<dbReference type="InterPro" id="IPR011049">
    <property type="entry name" value="Serralysin-like_metalloprot_C"/>
</dbReference>
<reference evidence="1 2" key="1">
    <citation type="submission" date="2021-01" db="EMBL/GenBank/DDBJ databases">
        <title>Azospirillum sp. YIM DDC1 draft genome.</title>
        <authorList>
            <person name="Wang Y.-X."/>
        </authorList>
    </citation>
    <scope>NUCLEOTIDE SEQUENCE [LARGE SCALE GENOMIC DNA]</scope>
    <source>
        <strain evidence="1 2">YIM DDC1</strain>
    </source>
</reference>
<gene>
    <name evidence="1" type="ORF">JJL56_32620</name>
</gene>
<dbReference type="EMBL" id="JAEPIV010000077">
    <property type="protein sequence ID" value="MBK4723586.1"/>
    <property type="molecule type" value="Genomic_DNA"/>
</dbReference>
<evidence type="ECO:0000313" key="1">
    <source>
        <dbReference type="EMBL" id="MBK4723586.1"/>
    </source>
</evidence>